<name>A0A450X241_9GAMM</name>
<protein>
    <recommendedName>
        <fullName evidence="4">DUF2442 domain-containing protein</fullName>
    </recommendedName>
</protein>
<evidence type="ECO:0008006" key="4">
    <source>
        <dbReference type="Google" id="ProtNLM"/>
    </source>
</evidence>
<evidence type="ECO:0000313" key="3">
    <source>
        <dbReference type="EMBL" id="VFK74250.1"/>
    </source>
</evidence>
<sequence>MIQVTAVEPGPDYGLLVTFSNGENRHFDMWPYLHYPVFRKLENPGFFALASVDYGTVTWPGEIDIAPETLFIEGAPTRSTEG</sequence>
<dbReference type="InterPro" id="IPR036782">
    <property type="entry name" value="NE0471-like_N"/>
</dbReference>
<dbReference type="EMBL" id="CAADGH010000002">
    <property type="protein sequence ID" value="VFK74250.1"/>
    <property type="molecule type" value="Genomic_DNA"/>
</dbReference>
<dbReference type="SUPFAM" id="SSF143880">
    <property type="entry name" value="NE0471 N-terminal domain-like"/>
    <property type="match status" value="1"/>
</dbReference>
<evidence type="ECO:0000313" key="1">
    <source>
        <dbReference type="EMBL" id="VFK23303.1"/>
    </source>
</evidence>
<dbReference type="EMBL" id="CAADFO010000004">
    <property type="protein sequence ID" value="VFK23303.1"/>
    <property type="molecule type" value="Genomic_DNA"/>
</dbReference>
<reference evidence="1" key="1">
    <citation type="submission" date="2019-02" db="EMBL/GenBank/DDBJ databases">
        <authorList>
            <person name="Gruber-Vodicka R. H."/>
            <person name="Seah K. B. B."/>
        </authorList>
    </citation>
    <scope>NUCLEOTIDE SEQUENCE</scope>
    <source>
        <strain evidence="1">BECK_BZ197</strain>
        <strain evidence="3">BECK_BZ198</strain>
        <strain evidence="2">BECK_BZ199</strain>
    </source>
</reference>
<gene>
    <name evidence="1" type="ORF">BECKMB1821G_GA0114241_100455</name>
    <name evidence="3" type="ORF">BECKMB1821H_GA0114242_100271</name>
    <name evidence="2" type="ORF">BECKMB1821I_GA0114274_100653</name>
</gene>
<dbReference type="Gene3D" id="3.30.2020.10">
    <property type="entry name" value="NE0471-like N-terminal domain"/>
    <property type="match status" value="1"/>
</dbReference>
<dbReference type="EMBL" id="CAADFQ010000006">
    <property type="protein sequence ID" value="VFK28430.1"/>
    <property type="molecule type" value="Genomic_DNA"/>
</dbReference>
<dbReference type="Pfam" id="PF10387">
    <property type="entry name" value="DUF2442"/>
    <property type="match status" value="1"/>
</dbReference>
<dbReference type="InterPro" id="IPR018841">
    <property type="entry name" value="DUF2442"/>
</dbReference>
<dbReference type="AlphaFoldDB" id="A0A450X241"/>
<evidence type="ECO:0000313" key="2">
    <source>
        <dbReference type="EMBL" id="VFK28430.1"/>
    </source>
</evidence>
<organism evidence="1">
    <name type="scientific">Candidatus Kentrum sp. MB</name>
    <dbReference type="NCBI Taxonomy" id="2138164"/>
    <lineage>
        <taxon>Bacteria</taxon>
        <taxon>Pseudomonadati</taxon>
        <taxon>Pseudomonadota</taxon>
        <taxon>Gammaproteobacteria</taxon>
        <taxon>Candidatus Kentrum</taxon>
    </lineage>
</organism>
<proteinExistence type="predicted"/>
<accession>A0A450X241</accession>